<dbReference type="HOGENOM" id="CLU_3005408_0_0_4"/>
<dbReference type="EMBL" id="FR687360">
    <property type="protein sequence ID" value="CBW76493.1"/>
    <property type="molecule type" value="Genomic_DNA"/>
</dbReference>
<evidence type="ECO:0000313" key="1">
    <source>
        <dbReference type="EMBL" id="CBW76493.1"/>
    </source>
</evidence>
<dbReference type="AlphaFoldDB" id="E5ATR9"/>
<sequence>MRQHGVQLTQKQCLDLSEDHTTLALPCEQPILRRPVFAARFDLKQPLDSRMNSLVG</sequence>
<dbReference type="KEGG" id="brh:RBRH_04223"/>
<reference evidence="1 2" key="1">
    <citation type="journal article" date="2011" name="J. Bacteriol.">
        <title>Complete genome sequence of Burkholderia rhizoxinica, an endosymbiont of Rhizopus microsporus.</title>
        <authorList>
            <person name="Lackner G."/>
            <person name="Moebius N."/>
            <person name="Partida-Martinez L."/>
            <person name="Hertweck C."/>
        </authorList>
    </citation>
    <scope>NUCLEOTIDE SEQUENCE [LARGE SCALE GENOMIC DNA]</scope>
    <source>
        <strain evidence="2">DSM 19002 / CIP 109453 / HKI 454</strain>
        <plasmid evidence="1 2">pBRH01</plasmid>
    </source>
</reference>
<accession>E5ATR9</accession>
<protein>
    <submittedName>
        <fullName evidence="1">Uncharacterized protein</fullName>
    </submittedName>
</protein>
<proteinExistence type="predicted"/>
<gene>
    <name evidence="1" type="ordered locus">RBRH_04223</name>
</gene>
<dbReference type="Proteomes" id="UP000007437">
    <property type="component" value="Plasmid pBRH01"/>
</dbReference>
<geneLocation type="plasmid" evidence="1 2">
    <name>pBRH01</name>
</geneLocation>
<organism evidence="1 2">
    <name type="scientific">Mycetohabitans rhizoxinica (strain DSM 19002 / CIP 109453 / HKI 454)</name>
    <name type="common">Paraburkholderia rhizoxinica</name>
    <dbReference type="NCBI Taxonomy" id="882378"/>
    <lineage>
        <taxon>Bacteria</taxon>
        <taxon>Pseudomonadati</taxon>
        <taxon>Pseudomonadota</taxon>
        <taxon>Betaproteobacteria</taxon>
        <taxon>Burkholderiales</taxon>
        <taxon>Burkholderiaceae</taxon>
        <taxon>Mycetohabitans</taxon>
    </lineage>
</organism>
<evidence type="ECO:0000313" key="2">
    <source>
        <dbReference type="Proteomes" id="UP000007437"/>
    </source>
</evidence>
<keyword evidence="1" id="KW-0614">Plasmid</keyword>
<name>E5ATR9_MYCRK</name>